<dbReference type="AlphaFoldDB" id="A0AAN9RPY9"/>
<reference evidence="3 4" key="1">
    <citation type="submission" date="2024-01" db="EMBL/GenBank/DDBJ databases">
        <title>The genomes of 5 underutilized Papilionoideae crops provide insights into root nodulation and disease resistanc.</title>
        <authorList>
            <person name="Jiang F."/>
        </authorList>
    </citation>
    <scope>NUCLEOTIDE SEQUENCE [LARGE SCALE GENOMIC DNA]</scope>
    <source>
        <strain evidence="3">DUOXIRENSHENG_FW03</strain>
        <tissue evidence="3">Leaves</tissue>
    </source>
</reference>
<keyword evidence="2" id="KW-0012">Acyltransferase</keyword>
<dbReference type="InterPro" id="IPR023213">
    <property type="entry name" value="CAT-like_dom_sf"/>
</dbReference>
<evidence type="ECO:0000313" key="3">
    <source>
        <dbReference type="EMBL" id="KAK7379817.1"/>
    </source>
</evidence>
<dbReference type="Proteomes" id="UP001386955">
    <property type="component" value="Unassembled WGS sequence"/>
</dbReference>
<dbReference type="PANTHER" id="PTHR31625">
    <property type="match status" value="1"/>
</dbReference>
<gene>
    <name evidence="3" type="ORF">VNO78_34340</name>
</gene>
<proteinExistence type="predicted"/>
<keyword evidence="1" id="KW-0808">Transferase</keyword>
<evidence type="ECO:0000313" key="4">
    <source>
        <dbReference type="Proteomes" id="UP001386955"/>
    </source>
</evidence>
<name>A0AAN9RPY9_PSOTE</name>
<organism evidence="3 4">
    <name type="scientific">Psophocarpus tetragonolobus</name>
    <name type="common">Winged bean</name>
    <name type="synonym">Dolichos tetragonolobus</name>
    <dbReference type="NCBI Taxonomy" id="3891"/>
    <lineage>
        <taxon>Eukaryota</taxon>
        <taxon>Viridiplantae</taxon>
        <taxon>Streptophyta</taxon>
        <taxon>Embryophyta</taxon>
        <taxon>Tracheophyta</taxon>
        <taxon>Spermatophyta</taxon>
        <taxon>Magnoliopsida</taxon>
        <taxon>eudicotyledons</taxon>
        <taxon>Gunneridae</taxon>
        <taxon>Pentapetalae</taxon>
        <taxon>rosids</taxon>
        <taxon>fabids</taxon>
        <taxon>Fabales</taxon>
        <taxon>Fabaceae</taxon>
        <taxon>Papilionoideae</taxon>
        <taxon>50 kb inversion clade</taxon>
        <taxon>NPAAA clade</taxon>
        <taxon>indigoferoid/millettioid clade</taxon>
        <taxon>Phaseoleae</taxon>
        <taxon>Psophocarpus</taxon>
    </lineage>
</organism>
<protein>
    <submittedName>
        <fullName evidence="3">Uncharacterized protein</fullName>
    </submittedName>
</protein>
<dbReference type="Pfam" id="PF02458">
    <property type="entry name" value="Transferase"/>
    <property type="match status" value="1"/>
</dbReference>
<dbReference type="Gene3D" id="3.30.559.10">
    <property type="entry name" value="Chloramphenicol acetyltransferase-like domain"/>
    <property type="match status" value="2"/>
</dbReference>
<sequence>MGEVLERCEVVPGAGAAAQDVPLTFYDLHWAGPGRVKRIFLYQFPYSTSHFRETILPKLKQSLSLTLEKFFPLAGNLHCPPSPDKPFIRFVPNLDSVTLTLALDTPSSHFKDLVGNQVQNIQDLDHLVADLPLFPKPSHDDDDTLKFPMLSVKITLFPGEGICIATTYRHVIDGKSFSHFISYWASLCLNLDGPHLPSLPLLDRQVVTDPKGVQPLLLERYFSKLAFWKRILSGPPLGVVAAQDENIVRLTLELEAVDLKRLKNFLSHTCKPPPTNLSRLTATCALLWVSLVRSTRGSLEQNQDQQEWIMLQADCRNRIQSIPSSYFGSCLIPVGAVLKHKDFLGQDTLVAAIKVIDAALSKWKTDPLQDAEKVMQLMTDLSITGRGLRLTTVAGSPNFPSYHTDFGFGNPTKVDLVNMVNNFFFAESAKEEGAFQVGLSLNKDHLHPFLSAFQQALQTLPHLPSSTLPF</sequence>
<dbReference type="EMBL" id="JAYMYS010000016">
    <property type="protein sequence ID" value="KAK7379817.1"/>
    <property type="molecule type" value="Genomic_DNA"/>
</dbReference>
<dbReference type="GO" id="GO:0016747">
    <property type="term" value="F:acyltransferase activity, transferring groups other than amino-acyl groups"/>
    <property type="evidence" value="ECO:0007669"/>
    <property type="project" value="UniProtKB-ARBA"/>
</dbReference>
<evidence type="ECO:0000256" key="2">
    <source>
        <dbReference type="ARBA" id="ARBA00023315"/>
    </source>
</evidence>
<keyword evidence="4" id="KW-1185">Reference proteome</keyword>
<comment type="caution">
    <text evidence="3">The sequence shown here is derived from an EMBL/GenBank/DDBJ whole genome shotgun (WGS) entry which is preliminary data.</text>
</comment>
<dbReference type="InterPro" id="IPR051504">
    <property type="entry name" value="Plant_metabolite_acyltrans"/>
</dbReference>
<accession>A0AAN9RPY9</accession>
<evidence type="ECO:0000256" key="1">
    <source>
        <dbReference type="ARBA" id="ARBA00022679"/>
    </source>
</evidence>